<dbReference type="PRINTS" id="PR02008">
    <property type="entry name" value="RCMTFAMILY"/>
</dbReference>
<dbReference type="Pfam" id="PF01029">
    <property type="entry name" value="NusB"/>
    <property type="match status" value="1"/>
</dbReference>
<dbReference type="PANTHER" id="PTHR22807:SF53">
    <property type="entry name" value="RIBOSOMAL RNA SMALL SUBUNIT METHYLTRANSFERASE B-RELATED"/>
    <property type="match status" value="1"/>
</dbReference>
<keyword evidence="4 5" id="KW-0694">RNA-binding</keyword>
<dbReference type="Proteomes" id="UP001225598">
    <property type="component" value="Chromosome"/>
</dbReference>
<name>A0ABY8VJF4_9CORY</name>
<dbReference type="InterPro" id="IPR035926">
    <property type="entry name" value="NusB-like_sf"/>
</dbReference>
<dbReference type="SUPFAM" id="SSF53335">
    <property type="entry name" value="S-adenosyl-L-methionine-dependent methyltransferases"/>
    <property type="match status" value="1"/>
</dbReference>
<evidence type="ECO:0000256" key="3">
    <source>
        <dbReference type="ARBA" id="ARBA00022691"/>
    </source>
</evidence>
<feature type="binding site" evidence="5">
    <location>
        <position position="357"/>
    </location>
    <ligand>
        <name>S-adenosyl-L-methionine</name>
        <dbReference type="ChEBI" id="CHEBI:59789"/>
    </ligand>
</feature>
<evidence type="ECO:0000259" key="7">
    <source>
        <dbReference type="PROSITE" id="PS51686"/>
    </source>
</evidence>
<evidence type="ECO:0000256" key="6">
    <source>
        <dbReference type="SAM" id="MobiDB-lite"/>
    </source>
</evidence>
<feature type="active site" description="Nucleophile" evidence="5">
    <location>
        <position position="410"/>
    </location>
</feature>
<accession>A0ABY8VJF4</accession>
<dbReference type="CDD" id="cd02440">
    <property type="entry name" value="AdoMet_MTases"/>
    <property type="match status" value="1"/>
</dbReference>
<evidence type="ECO:0000256" key="5">
    <source>
        <dbReference type="PROSITE-ProRule" id="PRU01023"/>
    </source>
</evidence>
<gene>
    <name evidence="8" type="ORF">QP027_05875</name>
</gene>
<evidence type="ECO:0000256" key="1">
    <source>
        <dbReference type="ARBA" id="ARBA00022603"/>
    </source>
</evidence>
<dbReference type="InterPro" id="IPR006027">
    <property type="entry name" value="NusB_RsmB_TIM44"/>
</dbReference>
<dbReference type="InterPro" id="IPR001678">
    <property type="entry name" value="MeTrfase_RsmB-F_NOP2_dom"/>
</dbReference>
<evidence type="ECO:0000256" key="4">
    <source>
        <dbReference type="ARBA" id="ARBA00022884"/>
    </source>
</evidence>
<keyword evidence="9" id="KW-1185">Reference proteome</keyword>
<keyword evidence="3 5" id="KW-0949">S-adenosyl-L-methionine</keyword>
<feature type="binding site" evidence="5">
    <location>
        <position position="317"/>
    </location>
    <ligand>
        <name>S-adenosyl-L-methionine</name>
        <dbReference type="ChEBI" id="CHEBI:59789"/>
    </ligand>
</feature>
<sequence length="471" mass="51212">MSGGFRSRSAGRRQAEPAKKRPQKPQVKSEPSTVDPARVAAFDVLQRVTNDNAYANLTLPKLLRERKISGRDAAFATEITYGTLRNLGVLDAVIGECSSRPLDQIAPPVLDALRLGAYQILYTRVEPHAAVDTSVRLVKESGNEKASGFANGILRTITRTPSEQWMEQLTPQDELEAIAFRTAHPQWIAQSFEKVLGRDDLEAALLADSQRPIVHLVARPGEMSAEELAAITGGEKGKYSPYAVYLEEGDPGELDPVREGLAAVQDEGSQLIARAIAEVPVADDQGRWLDLCAGPGGKAALMGSLARIDQARVDAVEISDHRAELIRKTVRDLPVTIHVADGRNPGLEPGYDRVLVDAPCSGLGALRRRPEARWRKQESDIAELNTLQEELLRSALNLVKPGGVVVYSTCSPDLRETRGIVDKVLGEGVEELEASQFVGGMTGTGDNLSVQMWPHRHGTDAMFFAVLRKVG</sequence>
<keyword evidence="2 5" id="KW-0808">Transferase</keyword>
<organism evidence="8 9">
    <name type="scientific">Corynebacterium breve</name>
    <dbReference type="NCBI Taxonomy" id="3049799"/>
    <lineage>
        <taxon>Bacteria</taxon>
        <taxon>Bacillati</taxon>
        <taxon>Actinomycetota</taxon>
        <taxon>Actinomycetes</taxon>
        <taxon>Mycobacteriales</taxon>
        <taxon>Corynebacteriaceae</taxon>
        <taxon>Corynebacterium</taxon>
    </lineage>
</organism>
<dbReference type="Pfam" id="PF01189">
    <property type="entry name" value="Methyltr_RsmB-F"/>
    <property type="match status" value="1"/>
</dbReference>
<evidence type="ECO:0000313" key="8">
    <source>
        <dbReference type="EMBL" id="WIM68905.1"/>
    </source>
</evidence>
<evidence type="ECO:0000313" key="9">
    <source>
        <dbReference type="Proteomes" id="UP001225598"/>
    </source>
</evidence>
<dbReference type="InterPro" id="IPR023267">
    <property type="entry name" value="RCMT"/>
</dbReference>
<dbReference type="EMBL" id="CP126969">
    <property type="protein sequence ID" value="WIM68905.1"/>
    <property type="molecule type" value="Genomic_DNA"/>
</dbReference>
<dbReference type="InterPro" id="IPR029063">
    <property type="entry name" value="SAM-dependent_MTases_sf"/>
</dbReference>
<dbReference type="Gene3D" id="3.40.50.150">
    <property type="entry name" value="Vaccinia Virus protein VP39"/>
    <property type="match status" value="1"/>
</dbReference>
<feature type="region of interest" description="Disordered" evidence="6">
    <location>
        <begin position="1"/>
        <end position="34"/>
    </location>
</feature>
<protein>
    <submittedName>
        <fullName evidence="8">Transcription antitermination factor NusB</fullName>
    </submittedName>
</protein>
<reference evidence="8 9" key="1">
    <citation type="submission" date="2023-05" db="EMBL/GenBank/DDBJ databases">
        <title>Corynebacterium suedekumii sp. nov. and Corynebacterium breve sp. nov. isolated from raw cow's milk.</title>
        <authorList>
            <person name="Baer M.K."/>
            <person name="Mehl L."/>
            <person name="Hellmuth R."/>
            <person name="Marke G."/>
            <person name="Lipski A."/>
        </authorList>
    </citation>
    <scope>NUCLEOTIDE SEQUENCE [LARGE SCALE GENOMIC DNA]</scope>
    <source>
        <strain evidence="8 9">R4</strain>
    </source>
</reference>
<evidence type="ECO:0000256" key="2">
    <source>
        <dbReference type="ARBA" id="ARBA00022679"/>
    </source>
</evidence>
<dbReference type="RefSeq" id="WP_284826756.1">
    <property type="nucleotide sequence ID" value="NZ_CP126969.1"/>
</dbReference>
<keyword evidence="1 5" id="KW-0489">Methyltransferase</keyword>
<proteinExistence type="inferred from homology"/>
<dbReference type="PROSITE" id="PS51686">
    <property type="entry name" value="SAM_MT_RSMB_NOP"/>
    <property type="match status" value="1"/>
</dbReference>
<dbReference type="Gene3D" id="1.10.940.10">
    <property type="entry name" value="NusB-like"/>
    <property type="match status" value="1"/>
</dbReference>
<feature type="domain" description="SAM-dependent MTase RsmB/NOP-type" evidence="7">
    <location>
        <begin position="189"/>
        <end position="470"/>
    </location>
</feature>
<feature type="binding site" evidence="5">
    <location>
        <begin position="292"/>
        <end position="298"/>
    </location>
    <ligand>
        <name>S-adenosyl-L-methionine</name>
        <dbReference type="ChEBI" id="CHEBI:59789"/>
    </ligand>
</feature>
<dbReference type="PANTHER" id="PTHR22807">
    <property type="entry name" value="NOP2 YEAST -RELATED NOL1/NOP2/FMU SUN DOMAIN-CONTAINING"/>
    <property type="match status" value="1"/>
</dbReference>
<feature type="binding site" evidence="5">
    <location>
        <position position="341"/>
    </location>
    <ligand>
        <name>S-adenosyl-L-methionine</name>
        <dbReference type="ChEBI" id="CHEBI:59789"/>
    </ligand>
</feature>
<dbReference type="SUPFAM" id="SSF48013">
    <property type="entry name" value="NusB-like"/>
    <property type="match status" value="1"/>
</dbReference>
<comment type="similarity">
    <text evidence="5">Belongs to the class I-like SAM-binding methyltransferase superfamily. RsmB/NOP family.</text>
</comment>
<dbReference type="InterPro" id="IPR049560">
    <property type="entry name" value="MeTrfase_RsmB-F_NOP2_cat"/>
</dbReference>